<keyword evidence="2" id="KW-0732">Signal</keyword>
<evidence type="ECO:0000313" key="3">
    <source>
        <dbReference type="EMBL" id="MCG0065176.1"/>
    </source>
</evidence>
<accession>A0ABS9JHY6</accession>
<dbReference type="RefSeq" id="WP_237481600.1">
    <property type="nucleotide sequence ID" value="NZ_JAKKZF010000066.1"/>
</dbReference>
<proteinExistence type="predicted"/>
<sequence length="68" mass="6957">MSFARRRTAKAVATLFLTSCAALAVTATTAQDTHHAAGRSATGTHALGATTGWQSPAPATVQDTTGWQ</sequence>
<feature type="chain" id="PRO_5047489187" evidence="2">
    <location>
        <begin position="25"/>
        <end position="68"/>
    </location>
</feature>
<reference evidence="3 4" key="1">
    <citation type="submission" date="2022-01" db="EMBL/GenBank/DDBJ databases">
        <title>Draft Genome Sequences of Seven Type Strains of the Genus Streptomyces.</title>
        <authorList>
            <person name="Aziz S."/>
            <person name="Coretto E."/>
            <person name="Chronakova A."/>
            <person name="Sproer C."/>
            <person name="Huber K."/>
            <person name="Nouioui I."/>
            <person name="Gross H."/>
        </authorList>
    </citation>
    <scope>NUCLEOTIDE SEQUENCE [LARGE SCALE GENOMIC DNA]</scope>
    <source>
        <strain evidence="3 4">DSM 41685</strain>
    </source>
</reference>
<comment type="caution">
    <text evidence="3">The sequence shown here is derived from an EMBL/GenBank/DDBJ whole genome shotgun (WGS) entry which is preliminary data.</text>
</comment>
<feature type="region of interest" description="Disordered" evidence="1">
    <location>
        <begin position="31"/>
        <end position="68"/>
    </location>
</feature>
<evidence type="ECO:0000256" key="1">
    <source>
        <dbReference type="SAM" id="MobiDB-lite"/>
    </source>
</evidence>
<feature type="compositionally biased region" description="Low complexity" evidence="1">
    <location>
        <begin position="41"/>
        <end position="52"/>
    </location>
</feature>
<keyword evidence="4" id="KW-1185">Reference proteome</keyword>
<name>A0ABS9JHY6_9ACTN</name>
<dbReference type="Proteomes" id="UP001299012">
    <property type="component" value="Unassembled WGS sequence"/>
</dbReference>
<protein>
    <submittedName>
        <fullName evidence="3">Uncharacterized protein</fullName>
    </submittedName>
</protein>
<feature type="signal peptide" evidence="2">
    <location>
        <begin position="1"/>
        <end position="24"/>
    </location>
</feature>
<dbReference type="EMBL" id="JAKKZF010000066">
    <property type="protein sequence ID" value="MCG0065176.1"/>
    <property type="molecule type" value="Genomic_DNA"/>
</dbReference>
<gene>
    <name evidence="3" type="ORF">L0F81_18050</name>
</gene>
<evidence type="ECO:0000313" key="4">
    <source>
        <dbReference type="Proteomes" id="UP001299012"/>
    </source>
</evidence>
<organism evidence="3 4">
    <name type="scientific">Streptomyces tricolor</name>
    <dbReference type="NCBI Taxonomy" id="68277"/>
    <lineage>
        <taxon>Bacteria</taxon>
        <taxon>Bacillati</taxon>
        <taxon>Actinomycetota</taxon>
        <taxon>Actinomycetes</taxon>
        <taxon>Kitasatosporales</taxon>
        <taxon>Streptomycetaceae</taxon>
        <taxon>Streptomyces</taxon>
        <taxon>Streptomyces violaceoruber group</taxon>
    </lineage>
</organism>
<evidence type="ECO:0000256" key="2">
    <source>
        <dbReference type="SAM" id="SignalP"/>
    </source>
</evidence>